<name>A0A1Y5HRV9_OLEAN</name>
<dbReference type="InterPro" id="IPR012349">
    <property type="entry name" value="Split_barrel_FMN-bd"/>
</dbReference>
<reference evidence="3" key="1">
    <citation type="journal article" date="2017" name="Proc. Natl. Acad. Sci. U.S.A.">
        <title>Simulation of Deepwater Horizon oil plume reveals substrate specialization within a complex community of hydrocarbon degraders.</title>
        <authorList>
            <person name="Hu P."/>
            <person name="Dubinsky E.A."/>
            <person name="Probst A.J."/>
            <person name="Wang J."/>
            <person name="Sieber C.M.K."/>
            <person name="Tom L.M."/>
            <person name="Gardinali P."/>
            <person name="Banfield J.F."/>
            <person name="Atlas R.M."/>
            <person name="Andersen G.L."/>
        </authorList>
    </citation>
    <scope>NUCLEOTIDE SEQUENCE [LARGE SCALE GENOMIC DNA]</scope>
</reference>
<dbReference type="Proteomes" id="UP000227088">
    <property type="component" value="Unassembled WGS sequence"/>
</dbReference>
<dbReference type="InterPro" id="IPR055343">
    <property type="entry name" value="CREG_beta-barrel"/>
</dbReference>
<dbReference type="GO" id="GO:0005737">
    <property type="term" value="C:cytoplasm"/>
    <property type="evidence" value="ECO:0007669"/>
    <property type="project" value="UniProtKB-ARBA"/>
</dbReference>
<evidence type="ECO:0000313" key="3">
    <source>
        <dbReference type="Proteomes" id="UP000227088"/>
    </source>
</evidence>
<dbReference type="AlphaFoldDB" id="A0A1Y5HRV9"/>
<feature type="domain" description="CREG-like beta-barrel" evidence="1">
    <location>
        <begin position="11"/>
        <end position="162"/>
    </location>
</feature>
<organism evidence="2 3">
    <name type="scientific">Oleispira antarctica</name>
    <dbReference type="NCBI Taxonomy" id="188908"/>
    <lineage>
        <taxon>Bacteria</taxon>
        <taxon>Pseudomonadati</taxon>
        <taxon>Pseudomonadota</taxon>
        <taxon>Gammaproteobacteria</taxon>
        <taxon>Oceanospirillales</taxon>
        <taxon>Oceanospirillaceae</taxon>
        <taxon>Oleispira</taxon>
    </lineage>
</organism>
<gene>
    <name evidence="2" type="ORF">A9R00_08150</name>
</gene>
<evidence type="ECO:0000313" key="2">
    <source>
        <dbReference type="EMBL" id="OUS40019.1"/>
    </source>
</evidence>
<accession>A0A1Y5HRV9</accession>
<dbReference type="SUPFAM" id="SSF50475">
    <property type="entry name" value="FMN-binding split barrel"/>
    <property type="match status" value="1"/>
</dbReference>
<dbReference type="PANTHER" id="PTHR13343:SF17">
    <property type="entry name" value="CELLULAR REPRESSOR OF E1A-STIMULATED GENES, ISOFORM A"/>
    <property type="match status" value="1"/>
</dbReference>
<dbReference type="PANTHER" id="PTHR13343">
    <property type="entry name" value="CREG1 PROTEIN"/>
    <property type="match status" value="1"/>
</dbReference>
<proteinExistence type="predicted"/>
<protein>
    <recommendedName>
        <fullName evidence="1">CREG-like beta-barrel domain-containing protein</fullName>
    </recommendedName>
</protein>
<sequence length="163" mass="18663">MKKDELEIEVRQLLQSKTLGLLSTYAAEESEDKAAGFPFGSMVRFVIAEDDEHKGQPILMLSRLAEHSKHIAQQNKVSLLVSADAENDIQQTARLTLLGEIHKLDADDPAIQQDGEIYFQQFPETREYFQLLDFDFYRLRIIKGRYIGGFARAHWLKGSQFTS</sequence>
<evidence type="ECO:0000259" key="1">
    <source>
        <dbReference type="Pfam" id="PF13883"/>
    </source>
</evidence>
<dbReference type="Pfam" id="PF13883">
    <property type="entry name" value="CREG_beta-barrel"/>
    <property type="match status" value="1"/>
</dbReference>
<dbReference type="Gene3D" id="2.30.110.10">
    <property type="entry name" value="Electron Transport, Fmn-binding Protein, Chain A"/>
    <property type="match status" value="1"/>
</dbReference>
<comment type="caution">
    <text evidence="2">The sequence shown here is derived from an EMBL/GenBank/DDBJ whole genome shotgun (WGS) entry which is preliminary data.</text>
</comment>
<dbReference type="EMBL" id="MABE01000463">
    <property type="protein sequence ID" value="OUS40019.1"/>
    <property type="molecule type" value="Genomic_DNA"/>
</dbReference>